<feature type="region of interest" description="Disordered" evidence="1">
    <location>
        <begin position="173"/>
        <end position="223"/>
    </location>
</feature>
<proteinExistence type="predicted"/>
<feature type="domain" description="DUF4378" evidence="2">
    <location>
        <begin position="515"/>
        <end position="679"/>
    </location>
</feature>
<dbReference type="PANTHER" id="PTHR37751">
    <property type="entry name" value="LOW PROTEIN: M-PHASE INDUCER PHOSPHATASE-LIKE PROTEIN"/>
    <property type="match status" value="1"/>
</dbReference>
<dbReference type="Pfam" id="PF14309">
    <property type="entry name" value="DUF4378"/>
    <property type="match status" value="1"/>
</dbReference>
<feature type="compositionally biased region" description="Polar residues" evidence="1">
    <location>
        <begin position="461"/>
        <end position="471"/>
    </location>
</feature>
<dbReference type="Proteomes" id="UP001472677">
    <property type="component" value="Unassembled WGS sequence"/>
</dbReference>
<evidence type="ECO:0000259" key="3">
    <source>
        <dbReference type="Pfam" id="PF14383"/>
    </source>
</evidence>
<feature type="region of interest" description="Disordered" evidence="1">
    <location>
        <begin position="337"/>
        <end position="356"/>
    </location>
</feature>
<evidence type="ECO:0000313" key="5">
    <source>
        <dbReference type="Proteomes" id="UP001472677"/>
    </source>
</evidence>
<feature type="region of interest" description="Disordered" evidence="1">
    <location>
        <begin position="365"/>
        <end position="471"/>
    </location>
</feature>
<evidence type="ECO:0000256" key="1">
    <source>
        <dbReference type="SAM" id="MobiDB-lite"/>
    </source>
</evidence>
<reference evidence="4 5" key="1">
    <citation type="journal article" date="2024" name="G3 (Bethesda)">
        <title>Genome assembly of Hibiscus sabdariffa L. provides insights into metabolisms of medicinal natural products.</title>
        <authorList>
            <person name="Kim T."/>
        </authorList>
    </citation>
    <scope>NUCLEOTIDE SEQUENCE [LARGE SCALE GENOMIC DNA]</scope>
    <source>
        <strain evidence="4">TK-2024</strain>
        <tissue evidence="4">Old leaves</tissue>
    </source>
</reference>
<name>A0ABR2CPK5_9ROSI</name>
<feature type="compositionally biased region" description="Polar residues" evidence="1">
    <location>
        <begin position="147"/>
        <end position="159"/>
    </location>
</feature>
<feature type="domain" description="DUF3741" evidence="3">
    <location>
        <begin position="149"/>
        <end position="177"/>
    </location>
</feature>
<gene>
    <name evidence="4" type="ORF">V6N12_005240</name>
</gene>
<feature type="region of interest" description="Disordered" evidence="1">
    <location>
        <begin position="1"/>
        <end position="34"/>
    </location>
</feature>
<keyword evidence="5" id="KW-1185">Reference proteome</keyword>
<feature type="compositionally biased region" description="Basic residues" evidence="1">
    <location>
        <begin position="1"/>
        <end position="10"/>
    </location>
</feature>
<organism evidence="4 5">
    <name type="scientific">Hibiscus sabdariffa</name>
    <name type="common">roselle</name>
    <dbReference type="NCBI Taxonomy" id="183260"/>
    <lineage>
        <taxon>Eukaryota</taxon>
        <taxon>Viridiplantae</taxon>
        <taxon>Streptophyta</taxon>
        <taxon>Embryophyta</taxon>
        <taxon>Tracheophyta</taxon>
        <taxon>Spermatophyta</taxon>
        <taxon>Magnoliopsida</taxon>
        <taxon>eudicotyledons</taxon>
        <taxon>Gunneridae</taxon>
        <taxon>Pentapetalae</taxon>
        <taxon>rosids</taxon>
        <taxon>malvids</taxon>
        <taxon>Malvales</taxon>
        <taxon>Malvaceae</taxon>
        <taxon>Malvoideae</taxon>
        <taxon>Hibiscus</taxon>
    </lineage>
</organism>
<comment type="caution">
    <text evidence="4">The sequence shown here is derived from an EMBL/GenBank/DDBJ whole genome shotgun (WGS) entry which is preliminary data.</text>
</comment>
<evidence type="ECO:0008006" key="6">
    <source>
        <dbReference type="Google" id="ProtNLM"/>
    </source>
</evidence>
<sequence>MGTDRHRRSGASKTSTTATNSSKRTPPASVDTTTPPGCISAVFQFFDFHHFQFPLNQTNTSTPSSSSSSCGCFKPTHSFLSPRSTFVPTTLKGTEAPRNSLESEESSASVSASLTSTSKGEENLNIPMGIQIKTSGGDMKSKVDTCSEMSNSNSPGTKTPTLVARLMGLDILPESHSPSFSRSDLKPISGRRRSLDGDVRGTRSLPETPRISSSSSRRSDVDLHHRLSLQINRENMSATEESMISRLRALKRKENKHQDENKSPAGHYARQIVKQVKESVSRKVGMDITNTVRNREQARQELVNQFKYKKISNSRALNKLAEDSSPGKHSPRLRFLETKTKDQNSTQPPKPAAPASEINMQKLQPVAEEQDEQQQPPRAASRCEKVKKPRQTSETIRNKQEESFVRPSTANRMHIPDKKCKKTPLSNDLLNIFPVKKDPSPPATKIPQKQVLDAGRPKRSPQLSSCSSQTYNKQEATYVHVPRNDNIGDRRNDGTTTTTATNAATTGEEAAEYQEYIARILRRTGLENETPLSLASWFSPSQPLNPSIFYYLEHLTACNKKTGPGQLSLRCNRKLLFHLIDEILTEFLNPFFNTKPRAISGLGRREYFSNMDGSRLIDTLCSRIMEFPRADCRVLEDIDALIGKDLPEMKLRTVAEYEEEAEGVVSAVGNGILEALVHETAADLRIRCSGFNFQRLSNRNVERGRFLESHGSFT</sequence>
<evidence type="ECO:0000313" key="4">
    <source>
        <dbReference type="EMBL" id="KAK8521331.1"/>
    </source>
</evidence>
<dbReference type="InterPro" id="IPR032795">
    <property type="entry name" value="DUF3741-assoc"/>
</dbReference>
<evidence type="ECO:0000259" key="2">
    <source>
        <dbReference type="Pfam" id="PF14309"/>
    </source>
</evidence>
<feature type="compositionally biased region" description="Low complexity" evidence="1">
    <location>
        <begin position="106"/>
        <end position="118"/>
    </location>
</feature>
<dbReference type="PANTHER" id="PTHR37751:SF1">
    <property type="entry name" value="LOW PROTEIN: M-PHASE INDUCER PHOSPHATASE-LIKE PROTEIN"/>
    <property type="match status" value="1"/>
</dbReference>
<feature type="region of interest" description="Disordered" evidence="1">
    <location>
        <begin position="91"/>
        <end position="159"/>
    </location>
</feature>
<dbReference type="InterPro" id="IPR025486">
    <property type="entry name" value="DUF4378"/>
</dbReference>
<dbReference type="EMBL" id="JBBPBM010000048">
    <property type="protein sequence ID" value="KAK8521331.1"/>
    <property type="molecule type" value="Genomic_DNA"/>
</dbReference>
<accession>A0ABR2CPK5</accession>
<dbReference type="Pfam" id="PF14383">
    <property type="entry name" value="VARLMGL"/>
    <property type="match status" value="1"/>
</dbReference>
<protein>
    <recommendedName>
        <fullName evidence="6">DUF3741 domain-containing protein</fullName>
    </recommendedName>
</protein>
<feature type="compositionally biased region" description="Low complexity" evidence="1">
    <location>
        <begin position="11"/>
        <end position="25"/>
    </location>
</feature>